<name>A0A158L6C3_9BURK</name>
<reference evidence="1" key="1">
    <citation type="submission" date="2016-01" db="EMBL/GenBank/DDBJ databases">
        <authorList>
            <person name="Peeters C."/>
        </authorList>
    </citation>
    <scope>NUCLEOTIDE SEQUENCE [LARGE SCALE GENOMIC DNA]</scope>
    <source>
        <strain evidence="1">LMG 22940</strain>
    </source>
</reference>
<dbReference type="EMBL" id="FCON02000435">
    <property type="protein sequence ID" value="SAL88523.1"/>
    <property type="molecule type" value="Genomic_DNA"/>
</dbReference>
<dbReference type="AlphaFoldDB" id="A0A158L6C3"/>
<evidence type="ECO:0000313" key="2">
    <source>
        <dbReference type="Proteomes" id="UP000054770"/>
    </source>
</evidence>
<organism evidence="1 2">
    <name type="scientific">Caballeronia choica</name>
    <dbReference type="NCBI Taxonomy" id="326476"/>
    <lineage>
        <taxon>Bacteria</taxon>
        <taxon>Pseudomonadati</taxon>
        <taxon>Pseudomonadota</taxon>
        <taxon>Betaproteobacteria</taxon>
        <taxon>Burkholderiales</taxon>
        <taxon>Burkholderiaceae</taxon>
        <taxon>Caballeronia</taxon>
    </lineage>
</organism>
<protein>
    <submittedName>
        <fullName evidence="1">Uncharacterized protein</fullName>
    </submittedName>
</protein>
<keyword evidence="2" id="KW-1185">Reference proteome</keyword>
<gene>
    <name evidence="1" type="ORF">AWB68_08803</name>
</gene>
<sequence>MRPVALHLLSRQGAQTQEGLGRPTRTALRNQVPEVVRRALVAALAYHRVQAAGRQRRELLQRLLDERQVRLNH</sequence>
<dbReference type="Proteomes" id="UP000054770">
    <property type="component" value="Unassembled WGS sequence"/>
</dbReference>
<accession>A0A158L6C3</accession>
<proteinExistence type="predicted"/>
<comment type="caution">
    <text evidence="1">The sequence shown here is derived from an EMBL/GenBank/DDBJ whole genome shotgun (WGS) entry which is preliminary data.</text>
</comment>
<evidence type="ECO:0000313" key="1">
    <source>
        <dbReference type="EMBL" id="SAL88523.1"/>
    </source>
</evidence>